<accession>A0A2P2NS02</accession>
<evidence type="ECO:0000313" key="1">
    <source>
        <dbReference type="EMBL" id="MBX45180.1"/>
    </source>
</evidence>
<sequence length="44" mass="5153">MKSARSFQQFLKIESRRFFLFVTFLSHLNLCLLSSHICSSNSMP</sequence>
<reference evidence="1" key="1">
    <citation type="submission" date="2018-02" db="EMBL/GenBank/DDBJ databases">
        <title>Rhizophora mucronata_Transcriptome.</title>
        <authorList>
            <person name="Meera S.P."/>
            <person name="Sreeshan A."/>
            <person name="Augustine A."/>
        </authorList>
    </citation>
    <scope>NUCLEOTIDE SEQUENCE</scope>
    <source>
        <tissue evidence="1">Leaf</tissue>
    </source>
</reference>
<dbReference type="EMBL" id="GGEC01064696">
    <property type="protein sequence ID" value="MBX45180.1"/>
    <property type="molecule type" value="Transcribed_RNA"/>
</dbReference>
<proteinExistence type="predicted"/>
<dbReference type="AlphaFoldDB" id="A0A2P2NS02"/>
<name>A0A2P2NS02_RHIMU</name>
<organism evidence="1">
    <name type="scientific">Rhizophora mucronata</name>
    <name type="common">Asiatic mangrove</name>
    <dbReference type="NCBI Taxonomy" id="61149"/>
    <lineage>
        <taxon>Eukaryota</taxon>
        <taxon>Viridiplantae</taxon>
        <taxon>Streptophyta</taxon>
        <taxon>Embryophyta</taxon>
        <taxon>Tracheophyta</taxon>
        <taxon>Spermatophyta</taxon>
        <taxon>Magnoliopsida</taxon>
        <taxon>eudicotyledons</taxon>
        <taxon>Gunneridae</taxon>
        <taxon>Pentapetalae</taxon>
        <taxon>rosids</taxon>
        <taxon>fabids</taxon>
        <taxon>Malpighiales</taxon>
        <taxon>Rhizophoraceae</taxon>
        <taxon>Rhizophora</taxon>
    </lineage>
</organism>
<protein>
    <submittedName>
        <fullName evidence="1">Uncharacterized protein</fullName>
    </submittedName>
</protein>